<sequence>MEKFEKIQDGMVNTRTLDTEAGIELAPAIQGDVLIITRFKRDDKLSYKKDELDKTVLLKEKKLAFKQAIEKKQEAIKAAIQKNKAAIKEFIQKKNHVIQEKKKKIVTLLEHIESTCISIKTKLRHKRQAATALTSPTINNTANTTPGPASSKERVQPQKPQRRSASTSSSGAASNAKSQATTNVIIDTKPKKSPVKEQKVTTFFHALLRPKIPKRIHTYRDTEK</sequence>
<proteinExistence type="predicted"/>
<organism evidence="1 2">
    <name type="scientific">Choristoneura fumiferana</name>
    <name type="common">Spruce budworm moth</name>
    <name type="synonym">Archips fumiferana</name>
    <dbReference type="NCBI Taxonomy" id="7141"/>
    <lineage>
        <taxon>Eukaryota</taxon>
        <taxon>Metazoa</taxon>
        <taxon>Ecdysozoa</taxon>
        <taxon>Arthropoda</taxon>
        <taxon>Hexapoda</taxon>
        <taxon>Insecta</taxon>
        <taxon>Pterygota</taxon>
        <taxon>Neoptera</taxon>
        <taxon>Endopterygota</taxon>
        <taxon>Lepidoptera</taxon>
        <taxon>Glossata</taxon>
        <taxon>Ditrysia</taxon>
        <taxon>Tortricoidea</taxon>
        <taxon>Tortricidae</taxon>
        <taxon>Tortricinae</taxon>
        <taxon>Choristoneura</taxon>
    </lineage>
</organism>
<keyword evidence="2" id="KW-1185">Reference proteome</keyword>
<evidence type="ECO:0000313" key="1">
    <source>
        <dbReference type="EMBL" id="KAI8422658.1"/>
    </source>
</evidence>
<dbReference type="Proteomes" id="UP001064048">
    <property type="component" value="Chromosome 10"/>
</dbReference>
<accession>A0ACC0JEX2</accession>
<dbReference type="EMBL" id="CM046110">
    <property type="protein sequence ID" value="KAI8422658.1"/>
    <property type="molecule type" value="Genomic_DNA"/>
</dbReference>
<comment type="caution">
    <text evidence="1">The sequence shown here is derived from an EMBL/GenBank/DDBJ whole genome shotgun (WGS) entry which is preliminary data.</text>
</comment>
<gene>
    <name evidence="1" type="ORF">MSG28_006430</name>
</gene>
<name>A0ACC0JEX2_CHOFU</name>
<reference evidence="1 2" key="1">
    <citation type="journal article" date="2022" name="Genome Biol. Evol.">
        <title>The Spruce Budworm Genome: Reconstructing the Evolutionary History of Antifreeze Proteins.</title>
        <authorList>
            <person name="Beliveau C."/>
            <person name="Gagne P."/>
            <person name="Picq S."/>
            <person name="Vernygora O."/>
            <person name="Keeling C.I."/>
            <person name="Pinkney K."/>
            <person name="Doucet D."/>
            <person name="Wen F."/>
            <person name="Johnston J.S."/>
            <person name="Maaroufi H."/>
            <person name="Boyle B."/>
            <person name="Laroche J."/>
            <person name="Dewar K."/>
            <person name="Juretic N."/>
            <person name="Blackburn G."/>
            <person name="Nisole A."/>
            <person name="Brunet B."/>
            <person name="Brandao M."/>
            <person name="Lumley L."/>
            <person name="Duan J."/>
            <person name="Quan G."/>
            <person name="Lucarotti C.J."/>
            <person name="Roe A.D."/>
            <person name="Sperling F.A.H."/>
            <person name="Levesque R.C."/>
            <person name="Cusson M."/>
        </authorList>
    </citation>
    <scope>NUCLEOTIDE SEQUENCE [LARGE SCALE GENOMIC DNA]</scope>
    <source>
        <strain evidence="1">Glfc:IPQL:Cfum</strain>
    </source>
</reference>
<protein>
    <submittedName>
        <fullName evidence="1">Uncharacterized protein</fullName>
    </submittedName>
</protein>
<evidence type="ECO:0000313" key="2">
    <source>
        <dbReference type="Proteomes" id="UP001064048"/>
    </source>
</evidence>